<proteinExistence type="predicted"/>
<dbReference type="RefSeq" id="XP_060325080.1">
    <property type="nucleotide sequence ID" value="XM_060470100.1"/>
</dbReference>
<dbReference type="GeneID" id="85353648"/>
<keyword evidence="2" id="KW-1185">Reference proteome</keyword>
<evidence type="ECO:0000313" key="1">
    <source>
        <dbReference type="EMBL" id="KAK0444510.1"/>
    </source>
</evidence>
<gene>
    <name evidence="1" type="ORF">EV420DRAFT_1484630</name>
</gene>
<dbReference type="Proteomes" id="UP001175211">
    <property type="component" value="Unassembled WGS sequence"/>
</dbReference>
<accession>A0AA39JMC1</accession>
<organism evidence="1 2">
    <name type="scientific">Armillaria tabescens</name>
    <name type="common">Ringless honey mushroom</name>
    <name type="synonym">Agaricus tabescens</name>
    <dbReference type="NCBI Taxonomy" id="1929756"/>
    <lineage>
        <taxon>Eukaryota</taxon>
        <taxon>Fungi</taxon>
        <taxon>Dikarya</taxon>
        <taxon>Basidiomycota</taxon>
        <taxon>Agaricomycotina</taxon>
        <taxon>Agaricomycetes</taxon>
        <taxon>Agaricomycetidae</taxon>
        <taxon>Agaricales</taxon>
        <taxon>Marasmiineae</taxon>
        <taxon>Physalacriaceae</taxon>
        <taxon>Desarmillaria</taxon>
    </lineage>
</organism>
<dbReference type="EMBL" id="JAUEPS010000054">
    <property type="protein sequence ID" value="KAK0444510.1"/>
    <property type="molecule type" value="Genomic_DNA"/>
</dbReference>
<protein>
    <submittedName>
        <fullName evidence="1">Uncharacterized protein</fullName>
    </submittedName>
</protein>
<sequence>MESISESLETESEESLAIQEHYTDFSLDCHIADMGYAASELSEDSRLGDVPSDEAKTVMERWLKLGKDILKRLVERQVERPGIEKTTVRGKYFKTCPLGSEPSEHTQCLHHAQEKNMKQHGTRLMDWLRTKTTHQDSPLQPSTSSSSKIIIIDIADSDSSCSIPPDESITSSSTSAQMWSLPDSVDAILMDVDDEISDMPAGALEMKVEDDETLAWRGRGFKPTKIANQVLRGCLKLMLQFLQLYTLQEYIGWTAASDLVASHYGKHNSFILEDEDLANKIHLHLQGLGKYIKAQDIINYLAQPSVQA</sequence>
<comment type="caution">
    <text evidence="1">The sequence shown here is derived from an EMBL/GenBank/DDBJ whole genome shotgun (WGS) entry which is preliminary data.</text>
</comment>
<name>A0AA39JMC1_ARMTA</name>
<reference evidence="1" key="1">
    <citation type="submission" date="2023-06" db="EMBL/GenBank/DDBJ databases">
        <authorList>
            <consortium name="Lawrence Berkeley National Laboratory"/>
            <person name="Ahrendt S."/>
            <person name="Sahu N."/>
            <person name="Indic B."/>
            <person name="Wong-Bajracharya J."/>
            <person name="Merenyi Z."/>
            <person name="Ke H.-M."/>
            <person name="Monk M."/>
            <person name="Kocsube S."/>
            <person name="Drula E."/>
            <person name="Lipzen A."/>
            <person name="Balint B."/>
            <person name="Henrissat B."/>
            <person name="Andreopoulos B."/>
            <person name="Martin F.M."/>
            <person name="Harder C.B."/>
            <person name="Rigling D."/>
            <person name="Ford K.L."/>
            <person name="Foster G.D."/>
            <person name="Pangilinan J."/>
            <person name="Papanicolaou A."/>
            <person name="Barry K."/>
            <person name="LaButti K."/>
            <person name="Viragh M."/>
            <person name="Koriabine M."/>
            <person name="Yan M."/>
            <person name="Riley R."/>
            <person name="Champramary S."/>
            <person name="Plett K.L."/>
            <person name="Tsai I.J."/>
            <person name="Slot J."/>
            <person name="Sipos G."/>
            <person name="Plett J."/>
            <person name="Nagy L.G."/>
            <person name="Grigoriev I.V."/>
        </authorList>
    </citation>
    <scope>NUCLEOTIDE SEQUENCE</scope>
    <source>
        <strain evidence="1">CCBAS 213</strain>
    </source>
</reference>
<dbReference type="AlphaFoldDB" id="A0AA39JMC1"/>
<evidence type="ECO:0000313" key="2">
    <source>
        <dbReference type="Proteomes" id="UP001175211"/>
    </source>
</evidence>